<evidence type="ECO:0000256" key="3">
    <source>
        <dbReference type="ARBA" id="ARBA00004980"/>
    </source>
</evidence>
<dbReference type="InterPro" id="IPR049557">
    <property type="entry name" value="Transketolase_CS"/>
</dbReference>
<dbReference type="EC" id="2.2.1.7" evidence="6"/>
<dbReference type="SMART" id="SM00861">
    <property type="entry name" value="Transket_pyr"/>
    <property type="match status" value="1"/>
</dbReference>
<evidence type="ECO:0000313" key="15">
    <source>
        <dbReference type="EMBL" id="UYG16469.1"/>
    </source>
</evidence>
<protein>
    <recommendedName>
        <fullName evidence="6">1-deoxy-D-xylulose-5-phosphate synthase</fullName>
        <ecNumber evidence="6">2.2.1.7</ecNumber>
    </recommendedName>
</protein>
<dbReference type="Gene3D" id="3.40.50.970">
    <property type="match status" value="2"/>
</dbReference>
<keyword evidence="8" id="KW-0479">Metal-binding</keyword>
<dbReference type="Pfam" id="PF13292">
    <property type="entry name" value="DXP_synthase_N"/>
    <property type="match status" value="2"/>
</dbReference>
<dbReference type="SUPFAM" id="SSF52518">
    <property type="entry name" value="Thiamin diphosphate-binding fold (THDP-binding)"/>
    <property type="match status" value="2"/>
</dbReference>
<dbReference type="Gene3D" id="3.40.50.920">
    <property type="match status" value="1"/>
</dbReference>
<dbReference type="InterPro" id="IPR033248">
    <property type="entry name" value="Transketolase_C"/>
</dbReference>
<accession>A0ABY6FZU1</accession>
<dbReference type="SUPFAM" id="SSF52922">
    <property type="entry name" value="TK C-terminal domain-like"/>
    <property type="match status" value="1"/>
</dbReference>
<sequence length="631" mass="64798">MSSQSVRSTALAQPRALTIPASPEALRALDADRLPEVAHLIRQRLVEITATTGGHLGPNLGVVELTLALHREFDSPREPLVFDTGHQAYVHKMLTGRPDLAGLRQRGGVSGYPDRGESEHDVVENSHASGSIAWAHGIDRGRRLVGPGARGTDDGHGPAEGSVVAIIGDGALTGGVGLEALNDLAADPASAVVVVLNDNTRSYAPTIGGLAAHLAALRAGDVPAGADVFTALGLTYLGPVDGHDLDALAAVLAEAHRIAADPHRGAPVVHVLTRKGMGFERAERDVTDHWHATGPFQIDLPSPEEAAAETVPAPDAPARPATWTARAGEVVLDAARADDRVVAVSAAMIDPVGLTPLQQAMPERVIDVGIAEQLALDTAAGLSHGGAKPLVALYSTFLNRAIDQLLLDVALHHEDVTITLDRAGVTGDDGPSHHGIWDLSLAAQVPGLAAFAPRDGERLDAAIRTALALEGPALVRYPKGGCGADVAALAQVPSGDVLAGDPARAVDALVVSIGALARPTVEAARRAADETGANVLVVDPVQALPISEELIALAASARAVVTVEDGVAVRGVGAALALALGQRATASHPTPPVRNLGVAQGFHAHATRAHILAEHGLDAEGIARSIRDVLG</sequence>
<keyword evidence="12" id="KW-0414">Isoprene biosynthesis</keyword>
<evidence type="ECO:0000256" key="11">
    <source>
        <dbReference type="ARBA" id="ARBA00023052"/>
    </source>
</evidence>
<keyword evidence="9" id="KW-0460">Magnesium</keyword>
<evidence type="ECO:0000256" key="4">
    <source>
        <dbReference type="ARBA" id="ARBA00011081"/>
    </source>
</evidence>
<evidence type="ECO:0000256" key="7">
    <source>
        <dbReference type="ARBA" id="ARBA00022679"/>
    </source>
</evidence>
<dbReference type="NCBIfam" id="NF003933">
    <property type="entry name" value="PRK05444.2-2"/>
    <property type="match status" value="1"/>
</dbReference>
<keyword evidence="7 15" id="KW-0808">Transferase</keyword>
<dbReference type="RefSeq" id="WP_263593682.1">
    <property type="nucleotide sequence ID" value="NZ_CP107020.1"/>
</dbReference>
<dbReference type="InterPro" id="IPR009014">
    <property type="entry name" value="Transketo_C/PFOR_II"/>
</dbReference>
<reference evidence="15" key="1">
    <citation type="submission" date="2022-10" db="EMBL/GenBank/DDBJ databases">
        <title>Whole-Genome Sequencing of Brachybacterium huguangmaarense BRM-3, Isolated from Betula schmidtii.</title>
        <authorList>
            <person name="Haam D."/>
        </authorList>
    </citation>
    <scope>NUCLEOTIDE SEQUENCE</scope>
    <source>
        <strain evidence="15">BRM-3</strain>
    </source>
</reference>
<dbReference type="InterPro" id="IPR020826">
    <property type="entry name" value="Transketolase_BS"/>
</dbReference>
<evidence type="ECO:0000256" key="10">
    <source>
        <dbReference type="ARBA" id="ARBA00022977"/>
    </source>
</evidence>
<dbReference type="InterPro" id="IPR029061">
    <property type="entry name" value="THDP-binding"/>
</dbReference>
<name>A0ABY6FZU1_9MICO</name>
<dbReference type="Proteomes" id="UP001164305">
    <property type="component" value="Chromosome"/>
</dbReference>
<evidence type="ECO:0000256" key="5">
    <source>
        <dbReference type="ARBA" id="ARBA00011738"/>
    </source>
</evidence>
<keyword evidence="16" id="KW-1185">Reference proteome</keyword>
<evidence type="ECO:0000256" key="8">
    <source>
        <dbReference type="ARBA" id="ARBA00022723"/>
    </source>
</evidence>
<feature type="compositionally biased region" description="Low complexity" evidence="13">
    <location>
        <begin position="301"/>
        <end position="319"/>
    </location>
</feature>
<comment type="cofactor">
    <cofactor evidence="1">
        <name>Mg(2+)</name>
        <dbReference type="ChEBI" id="CHEBI:18420"/>
    </cofactor>
</comment>
<feature type="domain" description="Transketolase-like pyrimidine-binding" evidence="14">
    <location>
        <begin position="321"/>
        <end position="484"/>
    </location>
</feature>
<organism evidence="15 16">
    <name type="scientific">Brachybacterium huguangmaarense</name>
    <dbReference type="NCBI Taxonomy" id="1652028"/>
    <lineage>
        <taxon>Bacteria</taxon>
        <taxon>Bacillati</taxon>
        <taxon>Actinomycetota</taxon>
        <taxon>Actinomycetes</taxon>
        <taxon>Micrococcales</taxon>
        <taxon>Dermabacteraceae</taxon>
        <taxon>Brachybacterium</taxon>
    </lineage>
</organism>
<dbReference type="EMBL" id="CP107020">
    <property type="protein sequence ID" value="UYG16469.1"/>
    <property type="molecule type" value="Genomic_DNA"/>
</dbReference>
<keyword evidence="10" id="KW-0784">Thiamine biosynthesis</keyword>
<feature type="region of interest" description="Disordered" evidence="13">
    <location>
        <begin position="295"/>
        <end position="319"/>
    </location>
</feature>
<evidence type="ECO:0000313" key="16">
    <source>
        <dbReference type="Proteomes" id="UP001164305"/>
    </source>
</evidence>
<comment type="subunit">
    <text evidence="5">Homodimer.</text>
</comment>
<dbReference type="PANTHER" id="PTHR43322:SF5">
    <property type="entry name" value="1-DEOXY-D-XYLULOSE-5-PHOSPHATE SYNTHASE, CHLOROPLASTIC"/>
    <property type="match status" value="1"/>
</dbReference>
<dbReference type="Pfam" id="PF02780">
    <property type="entry name" value="Transketolase_C"/>
    <property type="match status" value="1"/>
</dbReference>
<evidence type="ECO:0000256" key="1">
    <source>
        <dbReference type="ARBA" id="ARBA00001946"/>
    </source>
</evidence>
<evidence type="ECO:0000256" key="2">
    <source>
        <dbReference type="ARBA" id="ARBA00001964"/>
    </source>
</evidence>
<dbReference type="PROSITE" id="PS00802">
    <property type="entry name" value="TRANSKETOLASE_2"/>
    <property type="match status" value="1"/>
</dbReference>
<dbReference type="CDD" id="cd07033">
    <property type="entry name" value="TPP_PYR_DXS_TK_like"/>
    <property type="match status" value="1"/>
</dbReference>
<comment type="cofactor">
    <cofactor evidence="2">
        <name>thiamine diphosphate</name>
        <dbReference type="ChEBI" id="CHEBI:58937"/>
    </cofactor>
</comment>
<dbReference type="CDD" id="cd02007">
    <property type="entry name" value="TPP_DXS"/>
    <property type="match status" value="1"/>
</dbReference>
<dbReference type="PROSITE" id="PS00801">
    <property type="entry name" value="TRANSKETOLASE_1"/>
    <property type="match status" value="1"/>
</dbReference>
<proteinExistence type="inferred from homology"/>
<evidence type="ECO:0000259" key="14">
    <source>
        <dbReference type="SMART" id="SM00861"/>
    </source>
</evidence>
<evidence type="ECO:0000256" key="9">
    <source>
        <dbReference type="ARBA" id="ARBA00022842"/>
    </source>
</evidence>
<dbReference type="PANTHER" id="PTHR43322">
    <property type="entry name" value="1-D-DEOXYXYLULOSE 5-PHOSPHATE SYNTHASE-RELATED"/>
    <property type="match status" value="1"/>
</dbReference>
<comment type="similarity">
    <text evidence="4">Belongs to the transketolase family. DXPS subfamily.</text>
</comment>
<comment type="pathway">
    <text evidence="3">Metabolic intermediate biosynthesis; 1-deoxy-D-xylulose 5-phosphate biosynthesis; 1-deoxy-D-xylulose 5-phosphate from D-glyceraldehyde 3-phosphate and pyruvate: step 1/1.</text>
</comment>
<gene>
    <name evidence="15" type="ORF">BRM3_12780</name>
</gene>
<evidence type="ECO:0000256" key="6">
    <source>
        <dbReference type="ARBA" id="ARBA00013150"/>
    </source>
</evidence>
<evidence type="ECO:0000256" key="13">
    <source>
        <dbReference type="SAM" id="MobiDB-lite"/>
    </source>
</evidence>
<dbReference type="InterPro" id="IPR005477">
    <property type="entry name" value="Dxylulose-5-P_synthase"/>
</dbReference>
<evidence type="ECO:0000256" key="12">
    <source>
        <dbReference type="ARBA" id="ARBA00023229"/>
    </source>
</evidence>
<dbReference type="InterPro" id="IPR005475">
    <property type="entry name" value="Transketolase-like_Pyr-bd"/>
</dbReference>
<keyword evidence="11" id="KW-0786">Thiamine pyrophosphate</keyword>
<dbReference type="Pfam" id="PF02779">
    <property type="entry name" value="Transket_pyr"/>
    <property type="match status" value="1"/>
</dbReference>
<dbReference type="GO" id="GO:0008661">
    <property type="term" value="F:1-deoxy-D-xylulose-5-phosphate synthase activity"/>
    <property type="evidence" value="ECO:0007669"/>
    <property type="project" value="UniProtKB-EC"/>
</dbReference>